<reference evidence="6 7" key="1">
    <citation type="journal article" date="2017" name="BMC Genomics">
        <title>Genomic analysis of methanogenic archaea reveals a shift towards energy conservation.</title>
        <authorList>
            <person name="Gilmore S.P."/>
            <person name="Henske J.K."/>
            <person name="Sexton J.A."/>
            <person name="Solomon K.V."/>
            <person name="Seppala S."/>
            <person name="Yoo J.I."/>
            <person name="Huyett L.M."/>
            <person name="Pressman A."/>
            <person name="Cogan J.Z."/>
            <person name="Kivenson V."/>
            <person name="Peng X."/>
            <person name="Tan Y."/>
            <person name="Valentine D.L."/>
            <person name="O'Malley M.A."/>
        </authorList>
    </citation>
    <scope>NUCLEOTIDE SEQUENCE [LARGE SCALE GENOMIC DNA]</scope>
    <source>
        <strain evidence="6 7">MC-15</strain>
    </source>
</reference>
<evidence type="ECO:0000256" key="3">
    <source>
        <dbReference type="SAM" id="Phobius"/>
    </source>
</evidence>
<feature type="transmembrane region" description="Helical" evidence="3">
    <location>
        <begin position="37"/>
        <end position="58"/>
    </location>
</feature>
<protein>
    <recommendedName>
        <fullName evidence="8">PEGA domain-containing protein</fullName>
    </recommendedName>
</protein>
<dbReference type="GO" id="GO:0006355">
    <property type="term" value="P:regulation of DNA-templated transcription"/>
    <property type="evidence" value="ECO:0007669"/>
    <property type="project" value="InterPro"/>
</dbReference>
<dbReference type="GO" id="GO:0006281">
    <property type="term" value="P:DNA repair"/>
    <property type="evidence" value="ECO:0007669"/>
    <property type="project" value="InterPro"/>
</dbReference>
<accession>A0A2A2HNY5</accession>
<dbReference type="Pfam" id="PF02805">
    <property type="entry name" value="Ada_Zn_binding"/>
    <property type="match status" value="1"/>
</dbReference>
<comment type="caution">
    <text evidence="6">The sequence shown here is derived from an EMBL/GenBank/DDBJ whole genome shotgun (WGS) entry which is preliminary data.</text>
</comment>
<feature type="domain" description="PEGA" evidence="5">
    <location>
        <begin position="134"/>
        <end position="200"/>
    </location>
</feature>
<dbReference type="GO" id="GO:0003677">
    <property type="term" value="F:DNA binding"/>
    <property type="evidence" value="ECO:0007669"/>
    <property type="project" value="InterPro"/>
</dbReference>
<dbReference type="InterPro" id="IPR035451">
    <property type="entry name" value="Ada-like_dom_sf"/>
</dbReference>
<evidence type="ECO:0000313" key="7">
    <source>
        <dbReference type="Proteomes" id="UP000218164"/>
    </source>
</evidence>
<feature type="region of interest" description="Disordered" evidence="2">
    <location>
        <begin position="206"/>
        <end position="253"/>
    </location>
</feature>
<dbReference type="AlphaFoldDB" id="A0A2A2HNY5"/>
<keyword evidence="1" id="KW-0010">Activator</keyword>
<keyword evidence="3" id="KW-1133">Transmembrane helix</keyword>
<dbReference type="Gene3D" id="3.40.10.10">
    <property type="entry name" value="DNA Methylphosphotriester Repair Domain"/>
    <property type="match status" value="1"/>
</dbReference>
<dbReference type="InterPro" id="IPR013229">
    <property type="entry name" value="PEGA"/>
</dbReference>
<keyword evidence="3" id="KW-0472">Membrane</keyword>
<dbReference type="RefSeq" id="WP_095645885.1">
    <property type="nucleotide sequence ID" value="NZ_LMVP01000536.1"/>
</dbReference>
<dbReference type="GO" id="GO:0008168">
    <property type="term" value="F:methyltransferase activity"/>
    <property type="evidence" value="ECO:0007669"/>
    <property type="project" value="InterPro"/>
</dbReference>
<evidence type="ECO:0008006" key="8">
    <source>
        <dbReference type="Google" id="ProtNLM"/>
    </source>
</evidence>
<dbReference type="EMBL" id="LMVP01000536">
    <property type="protein sequence ID" value="PAV10986.1"/>
    <property type="molecule type" value="Genomic_DNA"/>
</dbReference>
<feature type="compositionally biased region" description="Polar residues" evidence="2">
    <location>
        <begin position="240"/>
        <end position="253"/>
    </location>
</feature>
<dbReference type="SUPFAM" id="SSF57884">
    <property type="entry name" value="Ada DNA repair protein, N-terminal domain (N-Ada 10)"/>
    <property type="match status" value="1"/>
</dbReference>
<gene>
    <name evidence="6" type="ORF">ASJ81_11950</name>
</gene>
<dbReference type="InterPro" id="IPR004026">
    <property type="entry name" value="Ada_DNA_repair_Zn-bd"/>
</dbReference>
<name>A0A2A2HNY5_9EURY</name>
<dbReference type="OrthoDB" id="3327at2157"/>
<organism evidence="6 7">
    <name type="scientific">Methanosarcina spelaei</name>
    <dbReference type="NCBI Taxonomy" id="1036679"/>
    <lineage>
        <taxon>Archaea</taxon>
        <taxon>Methanobacteriati</taxon>
        <taxon>Methanobacteriota</taxon>
        <taxon>Stenosarchaea group</taxon>
        <taxon>Methanomicrobia</taxon>
        <taxon>Methanosarcinales</taxon>
        <taxon>Methanosarcinaceae</taxon>
        <taxon>Methanosarcina</taxon>
    </lineage>
</organism>
<keyword evidence="3" id="KW-0812">Transmembrane</keyword>
<sequence>MDKIEQKNKKNILNTLMRYVFGVFFLLSSAVSFSSSFIAGLLFFLATLIAIPPTATQLERKFNFSMSGTIRFFVVLFLVIIAFSSVPHVDSTTVLNNSTDPIAAPLTSANGGSTIEMPTSTETSEVATISDNKGTMDIITSPTGATITVDGVAQGFSPVKGLPVDEGDHVVDLYLSGYNSKTLTVYVTNSDTKTVDWTFTPYVDSSSTEIEKSEVTDTDKSEVTDTDKSEVTDTEKSEQSKAQITTPNLKSTTSNTIETDSTLLYASSESNVYHNAGCSYVQRIKPENLITFKSVQEAKAHGYRACKKCGG</sequence>
<dbReference type="GO" id="GO:0008270">
    <property type="term" value="F:zinc ion binding"/>
    <property type="evidence" value="ECO:0007669"/>
    <property type="project" value="InterPro"/>
</dbReference>
<feature type="domain" description="Ada DNA repair metal-binding" evidence="4">
    <location>
        <begin position="258"/>
        <end position="309"/>
    </location>
</feature>
<evidence type="ECO:0000256" key="2">
    <source>
        <dbReference type="SAM" id="MobiDB-lite"/>
    </source>
</evidence>
<dbReference type="Proteomes" id="UP000218164">
    <property type="component" value="Unassembled WGS sequence"/>
</dbReference>
<keyword evidence="7" id="KW-1185">Reference proteome</keyword>
<evidence type="ECO:0000259" key="4">
    <source>
        <dbReference type="Pfam" id="PF02805"/>
    </source>
</evidence>
<evidence type="ECO:0000256" key="1">
    <source>
        <dbReference type="ARBA" id="ARBA00023159"/>
    </source>
</evidence>
<feature type="compositionally biased region" description="Basic and acidic residues" evidence="2">
    <location>
        <begin position="209"/>
        <end position="239"/>
    </location>
</feature>
<dbReference type="Pfam" id="PF08308">
    <property type="entry name" value="PEGA"/>
    <property type="match status" value="1"/>
</dbReference>
<evidence type="ECO:0000259" key="5">
    <source>
        <dbReference type="Pfam" id="PF08308"/>
    </source>
</evidence>
<evidence type="ECO:0000313" key="6">
    <source>
        <dbReference type="EMBL" id="PAV10986.1"/>
    </source>
</evidence>
<feature type="transmembrane region" description="Helical" evidence="3">
    <location>
        <begin position="70"/>
        <end position="89"/>
    </location>
</feature>
<proteinExistence type="predicted"/>